<evidence type="ECO:0000313" key="3">
    <source>
        <dbReference type="Proteomes" id="UP000275846"/>
    </source>
</evidence>
<reference evidence="4" key="1">
    <citation type="submission" date="2016-06" db="UniProtKB">
        <authorList>
            <consortium name="WormBaseParasite"/>
        </authorList>
    </citation>
    <scope>IDENTIFICATION</scope>
</reference>
<keyword evidence="3" id="KW-1185">Reference proteome</keyword>
<evidence type="ECO:0000313" key="4">
    <source>
        <dbReference type="WBParaSite" id="SSLN_0002058301-mRNA-1"/>
    </source>
</evidence>
<accession>A0A183TTP8</accession>
<feature type="region of interest" description="Disordered" evidence="1">
    <location>
        <begin position="127"/>
        <end position="153"/>
    </location>
</feature>
<dbReference type="AlphaFoldDB" id="A0A183TTP8"/>
<evidence type="ECO:0000256" key="1">
    <source>
        <dbReference type="SAM" id="MobiDB-lite"/>
    </source>
</evidence>
<feature type="region of interest" description="Disordered" evidence="1">
    <location>
        <begin position="44"/>
        <end position="70"/>
    </location>
</feature>
<dbReference type="EMBL" id="UYSU01049801">
    <property type="protein sequence ID" value="VDM06232.1"/>
    <property type="molecule type" value="Genomic_DNA"/>
</dbReference>
<name>A0A183TTP8_SCHSO</name>
<organism evidence="4">
    <name type="scientific">Schistocephalus solidus</name>
    <name type="common">Tapeworm</name>
    <dbReference type="NCBI Taxonomy" id="70667"/>
    <lineage>
        <taxon>Eukaryota</taxon>
        <taxon>Metazoa</taxon>
        <taxon>Spiralia</taxon>
        <taxon>Lophotrochozoa</taxon>
        <taxon>Platyhelminthes</taxon>
        <taxon>Cestoda</taxon>
        <taxon>Eucestoda</taxon>
        <taxon>Diphyllobothriidea</taxon>
        <taxon>Diphyllobothriidae</taxon>
        <taxon>Schistocephalus</taxon>
    </lineage>
</organism>
<dbReference type="OrthoDB" id="6278579at2759"/>
<evidence type="ECO:0000313" key="2">
    <source>
        <dbReference type="EMBL" id="VDM06232.1"/>
    </source>
</evidence>
<dbReference type="WBParaSite" id="SSLN_0002058301-mRNA-1">
    <property type="protein sequence ID" value="SSLN_0002058301-mRNA-1"/>
    <property type="gene ID" value="SSLN_0002058301"/>
</dbReference>
<dbReference type="STRING" id="70667.A0A183TTP8"/>
<dbReference type="Gene3D" id="2.30.29.30">
    <property type="entry name" value="Pleckstrin-homology domain (PH domain)/Phosphotyrosine-binding domain (PTB)"/>
    <property type="match status" value="1"/>
</dbReference>
<reference evidence="2 3" key="2">
    <citation type="submission" date="2018-11" db="EMBL/GenBank/DDBJ databases">
        <authorList>
            <consortium name="Pathogen Informatics"/>
        </authorList>
    </citation>
    <scope>NUCLEOTIDE SEQUENCE [LARGE SCALE GENOMIC DNA]</scope>
    <source>
        <strain evidence="2 3">NST_G2</strain>
    </source>
</reference>
<protein>
    <submittedName>
        <fullName evidence="2 4">Uncharacterized protein</fullName>
    </submittedName>
</protein>
<dbReference type="InterPro" id="IPR011993">
    <property type="entry name" value="PH-like_dom_sf"/>
</dbReference>
<dbReference type="Proteomes" id="UP000275846">
    <property type="component" value="Unassembled WGS sequence"/>
</dbReference>
<sequence length="179" mass="18648">MAIPVPLVFVGIGHLPLLDAVRLGSRVTVNRFLLWDVVKATPPPAAAPADTSTPSLLSASGAVPPPKKHSKAGPNLLLDLPLAAILHVRSVTSCDVLHAPPEDLPKIFQIIFDQCRLQQQQSDVLTGKTGLPLRSSSPGSKPHAVTPPPKSAPPTGLAGTVYVIDAVPCPPLSPVVLFS</sequence>
<gene>
    <name evidence="2" type="ORF">SSLN_LOCUS19846</name>
</gene>
<proteinExistence type="predicted"/>